<keyword evidence="1" id="KW-0378">Hydrolase</keyword>
<comment type="caution">
    <text evidence="3">The sequence shown here is derived from an EMBL/GenBank/DDBJ whole genome shotgun (WGS) entry which is preliminary data.</text>
</comment>
<evidence type="ECO:0000313" key="3">
    <source>
        <dbReference type="EMBL" id="KLN61621.1"/>
    </source>
</evidence>
<dbReference type="AlphaFoldDB" id="A0A0H2MHF9"/>
<dbReference type="Gene3D" id="3.40.50.200">
    <property type="entry name" value="Peptidase S8/S53 domain"/>
    <property type="match status" value="1"/>
</dbReference>
<dbReference type="GO" id="GO:0006508">
    <property type="term" value="P:proteolysis"/>
    <property type="evidence" value="ECO:0007669"/>
    <property type="project" value="InterPro"/>
</dbReference>
<dbReference type="Proteomes" id="UP000035444">
    <property type="component" value="Unassembled WGS sequence"/>
</dbReference>
<dbReference type="GO" id="GO:0004252">
    <property type="term" value="F:serine-type endopeptidase activity"/>
    <property type="evidence" value="ECO:0007669"/>
    <property type="project" value="InterPro"/>
</dbReference>
<proteinExistence type="predicted"/>
<accession>A0A0H2MHF9</accession>
<evidence type="ECO:0000259" key="2">
    <source>
        <dbReference type="Pfam" id="PF00082"/>
    </source>
</evidence>
<dbReference type="RefSeq" id="WP_047762956.1">
    <property type="nucleotide sequence ID" value="NZ_LAQL01000003.1"/>
</dbReference>
<dbReference type="EMBL" id="LAQL01000003">
    <property type="protein sequence ID" value="KLN61621.1"/>
    <property type="molecule type" value="Genomic_DNA"/>
</dbReference>
<protein>
    <recommendedName>
        <fullName evidence="2">Peptidase S8/S53 domain-containing protein</fullName>
    </recommendedName>
</protein>
<feature type="domain" description="Peptidase S8/S53" evidence="2">
    <location>
        <begin position="132"/>
        <end position="355"/>
    </location>
</feature>
<sequence>MADSYEWRDDGVKAVDPYEDWLLETGAGYGFPFGPPNEAHCYTGTEASDGFVAGDENPDAIYPKLYRPGGEQPSFRPFVLRESTVGSGFKPSSHGASKIKRRIGVPLRAASVNQSYTPQATPNPVLPSVSSGAKVVVGVIDDGIAIANRRFQSAPGSTRIDFAWVQDGDAQSGGTRSGSRFGVGSDVAFGREYTKADIDGALAEHTDALGATNEAALYRALGLIDSRKVMPNSLDGKVAHGTHVLDLAAGADYDSISSDVLEEDRIITVQVPAAVTWDTSGMGLGSFILAGVHYILDRADRIAPNLPVVINFSYGIFGGPHDGTSLLEKAIDEIVTARNDRVAPTSVVLPSGNHHLERSHAVIADADFKVDGASDSSGAADCFCDLPWRVQPNDRTSSYLEIWMPKSDYEDGDIEVEVIPPSTDNIPVQRLSGVVNSAVILNRDTGAVARLSYDRHTPLSEEDERGRFMLILAPTEVRNDTALHLNPLKPVPNGLWTVRVIKKFDKTMPEPIHARIQRDASPFGYPALGRQAYFDDVAYQLYDREGKLQEQDNHSIVKRAGSSNGLATGTVPIVVAGHVEATGRTAIYSGYQTTDAGLPEQAKTPFVSAESDRSLVFRGVQASGVNSGVSVTLDGTSVAAPMITRVVANAYKTGMATSPVDELQAQAIVIEATRQAKGYSAPLDAERQGIGRFPKDEIYGS</sequence>
<dbReference type="STRING" id="1489064.WH96_04580"/>
<dbReference type="InterPro" id="IPR036852">
    <property type="entry name" value="Peptidase_S8/S53_dom_sf"/>
</dbReference>
<name>A0A0H2MHF9_9PROT</name>
<evidence type="ECO:0000256" key="1">
    <source>
        <dbReference type="ARBA" id="ARBA00022801"/>
    </source>
</evidence>
<dbReference type="Gene3D" id="2.60.120.1290">
    <property type="match status" value="1"/>
</dbReference>
<evidence type="ECO:0000313" key="4">
    <source>
        <dbReference type="Proteomes" id="UP000035444"/>
    </source>
</evidence>
<keyword evidence="4" id="KW-1185">Reference proteome</keyword>
<organism evidence="3 4">
    <name type="scientific">Kiloniella spongiae</name>
    <dbReference type="NCBI Taxonomy" id="1489064"/>
    <lineage>
        <taxon>Bacteria</taxon>
        <taxon>Pseudomonadati</taxon>
        <taxon>Pseudomonadota</taxon>
        <taxon>Alphaproteobacteria</taxon>
        <taxon>Rhodospirillales</taxon>
        <taxon>Kiloniellaceae</taxon>
        <taxon>Kiloniella</taxon>
    </lineage>
</organism>
<dbReference type="SUPFAM" id="SSF52743">
    <property type="entry name" value="Subtilisin-like"/>
    <property type="match status" value="1"/>
</dbReference>
<dbReference type="InterPro" id="IPR000209">
    <property type="entry name" value="Peptidase_S8/S53_dom"/>
</dbReference>
<dbReference type="InterPro" id="IPR023827">
    <property type="entry name" value="Peptidase_S8_Asp-AS"/>
</dbReference>
<dbReference type="Pfam" id="PF00082">
    <property type="entry name" value="Peptidase_S8"/>
    <property type="match status" value="1"/>
</dbReference>
<dbReference type="PROSITE" id="PS00136">
    <property type="entry name" value="SUBTILASE_ASP"/>
    <property type="match status" value="1"/>
</dbReference>
<dbReference type="PATRIC" id="fig|1489064.4.peg.2112"/>
<reference evidence="3 4" key="1">
    <citation type="submission" date="2015-03" db="EMBL/GenBank/DDBJ databases">
        <title>Genome Sequence of Kiloniella spongiae MEBiC09566, isolated from a marine sponge.</title>
        <authorList>
            <person name="Shao Z."/>
            <person name="Wang L."/>
            <person name="Li X."/>
        </authorList>
    </citation>
    <scope>NUCLEOTIDE SEQUENCE [LARGE SCALE GENOMIC DNA]</scope>
    <source>
        <strain evidence="3 4">MEBiC09566</strain>
    </source>
</reference>
<gene>
    <name evidence="3" type="ORF">WH96_04580</name>
</gene>